<accession>A0A7T5EJX5</accession>
<sequence>MRDPEFKREKKASVISTYAVITQPVHDLSAWYKRTLIWETARPYIYMRTTKDNRVIIGGLDETTASADKRNSLLTQKKNKLLQACRQLFPGLHLQPAYYLAAFYGGTNDGLPMIGIYDEYPDWYFLFAYGDSGIVYSMMLAKMLRDVIVAGTHPDLSLYRQNRSAPHAEPMV</sequence>
<dbReference type="KEGG" id="bcop:JD108_19185"/>
<dbReference type="EMBL" id="CP066308">
    <property type="protein sequence ID" value="QQE73958.1"/>
    <property type="molecule type" value="Genomic_DNA"/>
</dbReference>
<feature type="domain" description="FAD dependent oxidoreductase" evidence="1">
    <location>
        <begin position="15"/>
        <end position="146"/>
    </location>
</feature>
<evidence type="ECO:0000313" key="3">
    <source>
        <dbReference type="EMBL" id="QUO41042.1"/>
    </source>
</evidence>
<reference evidence="2 4" key="1">
    <citation type="submission" date="2020-12" db="EMBL/GenBank/DDBJ databases">
        <title>strain FJAT-54423T represents a novel species of the genus Brevibacillus.</title>
        <authorList>
            <person name="Tang R."/>
        </authorList>
    </citation>
    <scope>NUCLEOTIDE SEQUENCE [LARGE SCALE GENOMIC DNA]</scope>
    <source>
        <strain evidence="2 4">FJAT-54423</strain>
    </source>
</reference>
<keyword evidence="5" id="KW-1185">Reference proteome</keyword>
<reference evidence="3" key="2">
    <citation type="submission" date="2021-04" db="EMBL/GenBank/DDBJ databases">
        <title>Brevibacillus composti FJAT-54423, complete genome.</title>
        <authorList>
            <person name="Tang R."/>
        </authorList>
    </citation>
    <scope>NUCLEOTIDE SEQUENCE</scope>
    <source>
        <strain evidence="3">FJAT-54424</strain>
    </source>
</reference>
<name>A0A7T5EJX5_9BACL</name>
<dbReference type="RefSeq" id="WP_198827554.1">
    <property type="nucleotide sequence ID" value="NZ_CP066308.1"/>
</dbReference>
<dbReference type="Proteomes" id="UP000677234">
    <property type="component" value="Chromosome"/>
</dbReference>
<evidence type="ECO:0000313" key="2">
    <source>
        <dbReference type="EMBL" id="QQE73958.1"/>
    </source>
</evidence>
<organism evidence="2 4">
    <name type="scientific">Brevibacillus composti</name>
    <dbReference type="NCBI Taxonomy" id="2796470"/>
    <lineage>
        <taxon>Bacteria</taxon>
        <taxon>Bacillati</taxon>
        <taxon>Bacillota</taxon>
        <taxon>Bacilli</taxon>
        <taxon>Bacillales</taxon>
        <taxon>Paenibacillaceae</taxon>
        <taxon>Brevibacillus</taxon>
    </lineage>
</organism>
<dbReference type="AlphaFoldDB" id="A0A7T5EJX5"/>
<gene>
    <name evidence="2" type="ORF">JD108_19185</name>
    <name evidence="3" type="ORF">KDJ56_19120</name>
</gene>
<evidence type="ECO:0000313" key="4">
    <source>
        <dbReference type="Proteomes" id="UP000595847"/>
    </source>
</evidence>
<evidence type="ECO:0000259" key="1">
    <source>
        <dbReference type="Pfam" id="PF01266"/>
    </source>
</evidence>
<evidence type="ECO:0000313" key="5">
    <source>
        <dbReference type="Proteomes" id="UP000677234"/>
    </source>
</evidence>
<dbReference type="Pfam" id="PF01266">
    <property type="entry name" value="DAO"/>
    <property type="match status" value="1"/>
</dbReference>
<dbReference type="Proteomes" id="UP000595847">
    <property type="component" value="Chromosome"/>
</dbReference>
<dbReference type="InterPro" id="IPR006076">
    <property type="entry name" value="FAD-dep_OxRdtase"/>
</dbReference>
<proteinExistence type="predicted"/>
<protein>
    <submittedName>
        <fullName evidence="2">FAD-binding oxidoreductase</fullName>
    </submittedName>
</protein>
<dbReference type="Gene3D" id="3.30.9.10">
    <property type="entry name" value="D-Amino Acid Oxidase, subunit A, domain 2"/>
    <property type="match status" value="1"/>
</dbReference>
<dbReference type="EMBL" id="CP073708">
    <property type="protein sequence ID" value="QUO41042.1"/>
    <property type="molecule type" value="Genomic_DNA"/>
</dbReference>
<dbReference type="InterPro" id="IPR036188">
    <property type="entry name" value="FAD/NAD-bd_sf"/>
</dbReference>
<dbReference type="Gene3D" id="3.50.50.60">
    <property type="entry name" value="FAD/NAD(P)-binding domain"/>
    <property type="match status" value="1"/>
</dbReference>